<dbReference type="KEGG" id="rml:FF011L_43540"/>
<dbReference type="Proteomes" id="UP000320672">
    <property type="component" value="Chromosome"/>
</dbReference>
<keyword evidence="6 8" id="KW-0592">Phosphate transport</keyword>
<comment type="similarity">
    <text evidence="2 8">Belongs to the PhoU family.</text>
</comment>
<dbReference type="PIRSF" id="PIRSF003107">
    <property type="entry name" value="PhoU"/>
    <property type="match status" value="1"/>
</dbReference>
<evidence type="ECO:0000256" key="7">
    <source>
        <dbReference type="ARBA" id="ARBA00056181"/>
    </source>
</evidence>
<dbReference type="NCBIfam" id="TIGR02135">
    <property type="entry name" value="phoU_full"/>
    <property type="match status" value="1"/>
</dbReference>
<keyword evidence="4 8" id="KW-0813">Transport</keyword>
<accession>A0A517MLB0</accession>
<sequence length="229" mass="25942">MSRHLERDMDRLQSSILSLSSQVEAMIDKAMLVLCDRRFSLASEVEADDDAIDQEETRIEEECLKMLALHQPVAIDLRRIATVLKINNDLERVADLAVNIAERAQGFGQFPEFEIPPMLRDMSIAAVNMLRRSLDSFVHLDAQMARQVRMMDNEVDDFNIAIIDQLQTTMQQHSALVAPALHCFSAARHLERIGDLATNIAEDVIYLVEGEIIRHKHDPGPTVMTNKHS</sequence>
<evidence type="ECO:0000256" key="5">
    <source>
        <dbReference type="ARBA" id="ARBA00022490"/>
    </source>
</evidence>
<comment type="function">
    <text evidence="7 8">Plays a role in the regulation of phosphate uptake.</text>
</comment>
<dbReference type="InterPro" id="IPR038078">
    <property type="entry name" value="PhoU-like_sf"/>
</dbReference>
<keyword evidence="11" id="KW-1185">Reference proteome</keyword>
<dbReference type="InterPro" id="IPR026022">
    <property type="entry name" value="PhoU_dom"/>
</dbReference>
<comment type="subunit">
    <text evidence="3 8">Homodimer.</text>
</comment>
<dbReference type="AlphaFoldDB" id="A0A517MLB0"/>
<gene>
    <name evidence="10" type="ORF">FF011L_43540</name>
</gene>
<evidence type="ECO:0000313" key="11">
    <source>
        <dbReference type="Proteomes" id="UP000320672"/>
    </source>
</evidence>
<keyword evidence="5 8" id="KW-0963">Cytoplasm</keyword>
<evidence type="ECO:0000256" key="8">
    <source>
        <dbReference type="PIRNR" id="PIRNR003107"/>
    </source>
</evidence>
<evidence type="ECO:0000313" key="10">
    <source>
        <dbReference type="EMBL" id="QDS95557.1"/>
    </source>
</evidence>
<dbReference type="InterPro" id="IPR028366">
    <property type="entry name" value="PhoU"/>
</dbReference>
<dbReference type="Gene3D" id="1.20.58.220">
    <property type="entry name" value="Phosphate transport system protein phou homolog 2, domain 2"/>
    <property type="match status" value="1"/>
</dbReference>
<dbReference type="FunFam" id="1.20.58.220:FF:000004">
    <property type="entry name" value="Phosphate-specific transport system accessory protein PhoU"/>
    <property type="match status" value="1"/>
</dbReference>
<dbReference type="PANTHER" id="PTHR42930">
    <property type="entry name" value="PHOSPHATE-SPECIFIC TRANSPORT SYSTEM ACCESSORY PROTEIN PHOU"/>
    <property type="match status" value="1"/>
</dbReference>
<evidence type="ECO:0000256" key="6">
    <source>
        <dbReference type="ARBA" id="ARBA00022592"/>
    </source>
</evidence>
<protein>
    <recommendedName>
        <fullName evidence="8">Phosphate-specific transport system accessory protein PhoU</fullName>
    </recommendedName>
</protein>
<dbReference type="RefSeq" id="WP_145353759.1">
    <property type="nucleotide sequence ID" value="NZ_CP036262.1"/>
</dbReference>
<evidence type="ECO:0000256" key="2">
    <source>
        <dbReference type="ARBA" id="ARBA00008107"/>
    </source>
</evidence>
<evidence type="ECO:0000256" key="3">
    <source>
        <dbReference type="ARBA" id="ARBA00011738"/>
    </source>
</evidence>
<dbReference type="SUPFAM" id="SSF109755">
    <property type="entry name" value="PhoU-like"/>
    <property type="match status" value="1"/>
</dbReference>
<evidence type="ECO:0000259" key="9">
    <source>
        <dbReference type="Pfam" id="PF01895"/>
    </source>
</evidence>
<comment type="subcellular location">
    <subcellularLocation>
        <location evidence="1 8">Cytoplasm</location>
    </subcellularLocation>
</comment>
<organism evidence="10 11">
    <name type="scientific">Roseimaritima multifibrata</name>
    <dbReference type="NCBI Taxonomy" id="1930274"/>
    <lineage>
        <taxon>Bacteria</taxon>
        <taxon>Pseudomonadati</taxon>
        <taxon>Planctomycetota</taxon>
        <taxon>Planctomycetia</taxon>
        <taxon>Pirellulales</taxon>
        <taxon>Pirellulaceae</taxon>
        <taxon>Roseimaritima</taxon>
    </lineage>
</organism>
<dbReference type="OrthoDB" id="9814256at2"/>
<proteinExistence type="inferred from homology"/>
<dbReference type="GO" id="GO:0005737">
    <property type="term" value="C:cytoplasm"/>
    <property type="evidence" value="ECO:0007669"/>
    <property type="project" value="UniProtKB-SubCell"/>
</dbReference>
<name>A0A517MLB0_9BACT</name>
<feature type="domain" description="PhoU" evidence="9">
    <location>
        <begin position="17"/>
        <end position="103"/>
    </location>
</feature>
<dbReference type="GO" id="GO:0030643">
    <property type="term" value="P:intracellular phosphate ion homeostasis"/>
    <property type="evidence" value="ECO:0007669"/>
    <property type="project" value="InterPro"/>
</dbReference>
<dbReference type="GO" id="GO:0006817">
    <property type="term" value="P:phosphate ion transport"/>
    <property type="evidence" value="ECO:0007669"/>
    <property type="project" value="UniProtKB-KW"/>
</dbReference>
<feature type="domain" description="PhoU" evidence="9">
    <location>
        <begin position="119"/>
        <end position="204"/>
    </location>
</feature>
<dbReference type="EMBL" id="CP036262">
    <property type="protein sequence ID" value="QDS95557.1"/>
    <property type="molecule type" value="Genomic_DNA"/>
</dbReference>
<evidence type="ECO:0000256" key="1">
    <source>
        <dbReference type="ARBA" id="ARBA00004496"/>
    </source>
</evidence>
<dbReference type="PANTHER" id="PTHR42930:SF3">
    <property type="entry name" value="PHOSPHATE-SPECIFIC TRANSPORT SYSTEM ACCESSORY PROTEIN PHOU"/>
    <property type="match status" value="1"/>
</dbReference>
<reference evidence="10 11" key="1">
    <citation type="submission" date="2019-02" db="EMBL/GenBank/DDBJ databases">
        <title>Deep-cultivation of Planctomycetes and their phenomic and genomic characterization uncovers novel biology.</title>
        <authorList>
            <person name="Wiegand S."/>
            <person name="Jogler M."/>
            <person name="Boedeker C."/>
            <person name="Pinto D."/>
            <person name="Vollmers J."/>
            <person name="Rivas-Marin E."/>
            <person name="Kohn T."/>
            <person name="Peeters S.H."/>
            <person name="Heuer A."/>
            <person name="Rast P."/>
            <person name="Oberbeckmann S."/>
            <person name="Bunk B."/>
            <person name="Jeske O."/>
            <person name="Meyerdierks A."/>
            <person name="Storesund J.E."/>
            <person name="Kallscheuer N."/>
            <person name="Luecker S."/>
            <person name="Lage O.M."/>
            <person name="Pohl T."/>
            <person name="Merkel B.J."/>
            <person name="Hornburger P."/>
            <person name="Mueller R.-W."/>
            <person name="Bruemmer F."/>
            <person name="Labrenz M."/>
            <person name="Spormann A.M."/>
            <person name="Op den Camp H."/>
            <person name="Overmann J."/>
            <person name="Amann R."/>
            <person name="Jetten M.S.M."/>
            <person name="Mascher T."/>
            <person name="Medema M.H."/>
            <person name="Devos D.P."/>
            <person name="Kaster A.-K."/>
            <person name="Ovreas L."/>
            <person name="Rohde M."/>
            <person name="Galperin M.Y."/>
            <person name="Jogler C."/>
        </authorList>
    </citation>
    <scope>NUCLEOTIDE SEQUENCE [LARGE SCALE GENOMIC DNA]</scope>
    <source>
        <strain evidence="10 11">FF011L</strain>
    </source>
</reference>
<dbReference type="GO" id="GO:0045936">
    <property type="term" value="P:negative regulation of phosphate metabolic process"/>
    <property type="evidence" value="ECO:0007669"/>
    <property type="project" value="InterPro"/>
</dbReference>
<evidence type="ECO:0000256" key="4">
    <source>
        <dbReference type="ARBA" id="ARBA00022448"/>
    </source>
</evidence>
<dbReference type="Pfam" id="PF01895">
    <property type="entry name" value="PhoU"/>
    <property type="match status" value="2"/>
</dbReference>